<evidence type="ECO:0000313" key="3">
    <source>
        <dbReference type="Proteomes" id="UP001224418"/>
    </source>
</evidence>
<protein>
    <submittedName>
        <fullName evidence="2">Uncharacterized protein</fullName>
    </submittedName>
</protein>
<keyword evidence="1" id="KW-0812">Transmembrane</keyword>
<keyword evidence="3" id="KW-1185">Reference proteome</keyword>
<name>A0ABU0JUW1_HATLI</name>
<keyword evidence="1" id="KW-1133">Transmembrane helix</keyword>
<feature type="transmembrane region" description="Helical" evidence="1">
    <location>
        <begin position="100"/>
        <end position="124"/>
    </location>
</feature>
<keyword evidence="1" id="KW-0472">Membrane</keyword>
<evidence type="ECO:0000256" key="1">
    <source>
        <dbReference type="SAM" id="Phobius"/>
    </source>
</evidence>
<reference evidence="2 3" key="1">
    <citation type="submission" date="2023-07" db="EMBL/GenBank/DDBJ databases">
        <title>Genomic Encyclopedia of Type Strains, Phase IV (KMG-IV): sequencing the most valuable type-strain genomes for metagenomic binning, comparative biology and taxonomic classification.</title>
        <authorList>
            <person name="Goeker M."/>
        </authorList>
    </citation>
    <scope>NUCLEOTIDE SEQUENCE [LARGE SCALE GENOMIC DNA]</scope>
    <source>
        <strain evidence="2 3">DSM 1400</strain>
    </source>
</reference>
<comment type="caution">
    <text evidence="2">The sequence shown here is derived from an EMBL/GenBank/DDBJ whole genome shotgun (WGS) entry which is preliminary data.</text>
</comment>
<sequence length="251" mass="29320">MGYTLGCLMSILLWNFNRENLYIYIPKKIRGNKVLSLDFILIYTFFILGIMFLLRFILPKEMYNFLVGFLVIDFSTKEKENINVCRGKNLEEGIFNISEAVICGFIAPLFYIMLFGNLVGILYLQLKILGSIYNNEILNSIIKILNLVPSIIAESLLLIINIPKIKIKDKIFNGEYISNLFVNPLLNLDILASKIYEFNFYYYTRIKNTTYVKSYGSTNCKVKKDAIKEYQKHAYLCCLIYFIFFLFVCKI</sequence>
<dbReference type="RefSeq" id="WP_307357164.1">
    <property type="nucleotide sequence ID" value="NZ_BAAACJ010000039.1"/>
</dbReference>
<dbReference type="Proteomes" id="UP001224418">
    <property type="component" value="Unassembled WGS sequence"/>
</dbReference>
<evidence type="ECO:0000313" key="2">
    <source>
        <dbReference type="EMBL" id="MDQ0480892.1"/>
    </source>
</evidence>
<feature type="transmembrane region" description="Helical" evidence="1">
    <location>
        <begin position="144"/>
        <end position="162"/>
    </location>
</feature>
<feature type="transmembrane region" description="Helical" evidence="1">
    <location>
        <begin position="40"/>
        <end position="58"/>
    </location>
</feature>
<proteinExistence type="predicted"/>
<organism evidence="2 3">
    <name type="scientific">Hathewaya limosa</name>
    <name type="common">Clostridium limosum</name>
    <dbReference type="NCBI Taxonomy" id="1536"/>
    <lineage>
        <taxon>Bacteria</taxon>
        <taxon>Bacillati</taxon>
        <taxon>Bacillota</taxon>
        <taxon>Clostridia</taxon>
        <taxon>Eubacteriales</taxon>
        <taxon>Clostridiaceae</taxon>
        <taxon>Hathewaya</taxon>
    </lineage>
</organism>
<feature type="transmembrane region" description="Helical" evidence="1">
    <location>
        <begin position="233"/>
        <end position="248"/>
    </location>
</feature>
<accession>A0ABU0JUW1</accession>
<dbReference type="EMBL" id="JAUSWN010000032">
    <property type="protein sequence ID" value="MDQ0480892.1"/>
    <property type="molecule type" value="Genomic_DNA"/>
</dbReference>
<gene>
    <name evidence="2" type="ORF">QOZ93_002642</name>
</gene>